<dbReference type="SMART" id="SM00641">
    <property type="entry name" value="Glyco_25"/>
    <property type="match status" value="1"/>
</dbReference>
<evidence type="ECO:0000256" key="4">
    <source>
        <dbReference type="SAM" id="MobiDB-lite"/>
    </source>
</evidence>
<dbReference type="GO" id="GO:0016998">
    <property type="term" value="P:cell wall macromolecule catabolic process"/>
    <property type="evidence" value="ECO:0007669"/>
    <property type="project" value="InterPro"/>
</dbReference>
<dbReference type="InterPro" id="IPR018392">
    <property type="entry name" value="LysM"/>
</dbReference>
<dbReference type="InterPro" id="IPR002053">
    <property type="entry name" value="Glyco_hydro_25"/>
</dbReference>
<feature type="domain" description="LysM" evidence="6">
    <location>
        <begin position="313"/>
        <end position="353"/>
    </location>
</feature>
<dbReference type="AlphaFoldDB" id="A0A7Y0ENE1"/>
<protein>
    <submittedName>
        <fullName evidence="7">Glycoside hydrolase</fullName>
    </submittedName>
</protein>
<dbReference type="SUPFAM" id="SSF54106">
    <property type="entry name" value="LysM domain"/>
    <property type="match status" value="1"/>
</dbReference>
<dbReference type="RefSeq" id="WP_169171564.1">
    <property type="nucleotide sequence ID" value="NZ_JAAIII010000002.1"/>
</dbReference>
<dbReference type="InterPro" id="IPR018077">
    <property type="entry name" value="Glyco_hydro_fam25_subgr"/>
</dbReference>
<feature type="domain" description="LysM" evidence="6">
    <location>
        <begin position="255"/>
        <end position="298"/>
    </location>
</feature>
<gene>
    <name evidence="7" type="ORF">G1C95_0679</name>
</gene>
<feature type="region of interest" description="Disordered" evidence="4">
    <location>
        <begin position="223"/>
        <end position="254"/>
    </location>
</feature>
<feature type="compositionally biased region" description="Low complexity" evidence="4">
    <location>
        <begin position="225"/>
        <end position="234"/>
    </location>
</feature>
<proteinExistence type="inferred from homology"/>
<accession>A0A7Y0ENE1</accession>
<keyword evidence="5" id="KW-0732">Signal</keyword>
<dbReference type="SUPFAM" id="SSF51445">
    <property type="entry name" value="(Trans)glycosidases"/>
    <property type="match status" value="1"/>
</dbReference>
<keyword evidence="3" id="KW-0326">Glycosidase</keyword>
<evidence type="ECO:0000313" key="8">
    <source>
        <dbReference type="Proteomes" id="UP000532194"/>
    </source>
</evidence>
<dbReference type="InterPro" id="IPR017853">
    <property type="entry name" value="GH"/>
</dbReference>
<dbReference type="EMBL" id="JAAIII010000002">
    <property type="protein sequence ID" value="NMM93494.1"/>
    <property type="molecule type" value="Genomic_DNA"/>
</dbReference>
<evidence type="ECO:0000313" key="7">
    <source>
        <dbReference type="EMBL" id="NMM93494.1"/>
    </source>
</evidence>
<dbReference type="GO" id="GO:0009253">
    <property type="term" value="P:peptidoglycan catabolic process"/>
    <property type="evidence" value="ECO:0007669"/>
    <property type="project" value="InterPro"/>
</dbReference>
<dbReference type="Gene3D" id="3.20.20.80">
    <property type="entry name" value="Glycosidases"/>
    <property type="match status" value="1"/>
</dbReference>
<organism evidence="7 8">
    <name type="scientific">Bifidobacterium oedipodis</name>
    <dbReference type="NCBI Taxonomy" id="2675322"/>
    <lineage>
        <taxon>Bacteria</taxon>
        <taxon>Bacillati</taxon>
        <taxon>Actinomycetota</taxon>
        <taxon>Actinomycetes</taxon>
        <taxon>Bifidobacteriales</taxon>
        <taxon>Bifidobacteriaceae</taxon>
        <taxon>Bifidobacterium</taxon>
    </lineage>
</organism>
<evidence type="ECO:0000256" key="2">
    <source>
        <dbReference type="ARBA" id="ARBA00022801"/>
    </source>
</evidence>
<reference evidence="7 8" key="1">
    <citation type="submission" date="2020-02" db="EMBL/GenBank/DDBJ databases">
        <title>Characterization of phylogenetic diversity of novel bifidobacterial species isolated in Czech ZOOs.</title>
        <authorList>
            <person name="Lugli G.A."/>
            <person name="Vera N.B."/>
            <person name="Ventura M."/>
        </authorList>
    </citation>
    <scope>NUCLEOTIDE SEQUENCE [LARGE SCALE GENOMIC DNA]</scope>
    <source>
        <strain evidence="7 8">DSM 109957</strain>
    </source>
</reference>
<dbReference type="PROSITE" id="PS51257">
    <property type="entry name" value="PROKAR_LIPOPROTEIN"/>
    <property type="match status" value="1"/>
</dbReference>
<comment type="similarity">
    <text evidence="1">Belongs to the glycosyl hydrolase 25 family.</text>
</comment>
<evidence type="ECO:0000259" key="6">
    <source>
        <dbReference type="SMART" id="SM00257"/>
    </source>
</evidence>
<sequence length="354" mass="38874">MPKLRKRFAAILAAILIACMAVPLAIADMHGIDVSGWQTPNVTCTASYDFAVVKATQGTGFTNGYMTRQAQCVRQRGKSLGFYHYAGGGNPTAEADYFVNTVRPYIGQAVLVLDWESYQNAAWGNSNWVRVFVNRVHDRTGVWPIVYVSAAYIYQIPSDVRRNCGLWVAQYANNNPTGYQSRPWNYGRYGEAMRQYTSSGRINGYNGPLDLNYFRGTREQWNKYANPNNTATTPAPTPTPTPAPQPAPKPAGGYSVVVRSGDTISGIAMRTGLWPVTAWSVPSGDINRIWPGQTVRYTGTATTASNAGTGTRIHVVRRGETLSGIFGAAGWQRVAQLNNLSNPNLIFPGQQLRY</sequence>
<feature type="signal peptide" evidence="5">
    <location>
        <begin position="1"/>
        <end position="27"/>
    </location>
</feature>
<dbReference type="CDD" id="cd06417">
    <property type="entry name" value="GH25_LysA-like"/>
    <property type="match status" value="1"/>
</dbReference>
<dbReference type="PANTHER" id="PTHR34135:SF2">
    <property type="entry name" value="LYSOZYME"/>
    <property type="match status" value="1"/>
</dbReference>
<dbReference type="SMART" id="SM00257">
    <property type="entry name" value="LysM"/>
    <property type="match status" value="2"/>
</dbReference>
<dbReference type="Gene3D" id="3.10.350.10">
    <property type="entry name" value="LysM domain"/>
    <property type="match status" value="1"/>
</dbReference>
<dbReference type="CDD" id="cd00118">
    <property type="entry name" value="LysM"/>
    <property type="match status" value="1"/>
</dbReference>
<feature type="compositionally biased region" description="Pro residues" evidence="4">
    <location>
        <begin position="235"/>
        <end position="249"/>
    </location>
</feature>
<dbReference type="Proteomes" id="UP000532194">
    <property type="component" value="Unassembled WGS sequence"/>
</dbReference>
<dbReference type="PROSITE" id="PS51904">
    <property type="entry name" value="GLYCOSYL_HYDROL_F25_2"/>
    <property type="match status" value="1"/>
</dbReference>
<dbReference type="PANTHER" id="PTHR34135">
    <property type="entry name" value="LYSOZYME"/>
    <property type="match status" value="1"/>
</dbReference>
<keyword evidence="8" id="KW-1185">Reference proteome</keyword>
<dbReference type="Pfam" id="PF01183">
    <property type="entry name" value="Glyco_hydro_25"/>
    <property type="match status" value="1"/>
</dbReference>
<evidence type="ECO:0000256" key="1">
    <source>
        <dbReference type="ARBA" id="ARBA00010646"/>
    </source>
</evidence>
<dbReference type="GO" id="GO:0016052">
    <property type="term" value="P:carbohydrate catabolic process"/>
    <property type="evidence" value="ECO:0007669"/>
    <property type="project" value="TreeGrafter"/>
</dbReference>
<name>A0A7Y0ENE1_9BIFI</name>
<dbReference type="InterPro" id="IPR036779">
    <property type="entry name" value="LysM_dom_sf"/>
</dbReference>
<feature type="chain" id="PRO_5031168569" evidence="5">
    <location>
        <begin position="28"/>
        <end position="354"/>
    </location>
</feature>
<keyword evidence="2 7" id="KW-0378">Hydrolase</keyword>
<comment type="caution">
    <text evidence="7">The sequence shown here is derived from an EMBL/GenBank/DDBJ whole genome shotgun (WGS) entry which is preliminary data.</text>
</comment>
<dbReference type="Pfam" id="PF01476">
    <property type="entry name" value="LysM"/>
    <property type="match status" value="2"/>
</dbReference>
<evidence type="ECO:0000256" key="5">
    <source>
        <dbReference type="SAM" id="SignalP"/>
    </source>
</evidence>
<evidence type="ECO:0000256" key="3">
    <source>
        <dbReference type="ARBA" id="ARBA00023295"/>
    </source>
</evidence>
<dbReference type="GO" id="GO:0003796">
    <property type="term" value="F:lysozyme activity"/>
    <property type="evidence" value="ECO:0007669"/>
    <property type="project" value="InterPro"/>
</dbReference>